<keyword evidence="1" id="KW-0472">Membrane</keyword>
<sequence length="190" mass="21338">MEHRKIQKFIGIIGSIIIILTLIEISYIILLNFTEFNFSGDSMFLYEFVYSASILPLSGTILWILVNFSIVSFLIIGIFLVKIANNNNIESRPLAKYMVVIGMVILMASLVKMNFLVLFGKVNLTPISGSIAFQTALYDLYITPIIAAVFWVFFISFNCYFLISGLFITGFGIKWSILQEPAENPGSESS</sequence>
<dbReference type="EMBL" id="LAZR01007588">
    <property type="protein sequence ID" value="KKM84305.1"/>
    <property type="molecule type" value="Genomic_DNA"/>
</dbReference>
<feature type="transmembrane region" description="Helical" evidence="1">
    <location>
        <begin position="12"/>
        <end position="34"/>
    </location>
</feature>
<reference evidence="2" key="1">
    <citation type="journal article" date="2015" name="Nature">
        <title>Complex archaea that bridge the gap between prokaryotes and eukaryotes.</title>
        <authorList>
            <person name="Spang A."/>
            <person name="Saw J.H."/>
            <person name="Jorgensen S.L."/>
            <person name="Zaremba-Niedzwiedzka K."/>
            <person name="Martijn J."/>
            <person name="Lind A.E."/>
            <person name="van Eijk R."/>
            <person name="Schleper C."/>
            <person name="Guy L."/>
            <person name="Ettema T.J."/>
        </authorList>
    </citation>
    <scope>NUCLEOTIDE SEQUENCE</scope>
</reference>
<name>A0A0F9N6E8_9ZZZZ</name>
<gene>
    <name evidence="2" type="ORF">LCGC14_1300510</name>
</gene>
<keyword evidence="1" id="KW-1133">Transmembrane helix</keyword>
<organism evidence="2">
    <name type="scientific">marine sediment metagenome</name>
    <dbReference type="NCBI Taxonomy" id="412755"/>
    <lineage>
        <taxon>unclassified sequences</taxon>
        <taxon>metagenomes</taxon>
        <taxon>ecological metagenomes</taxon>
    </lineage>
</organism>
<feature type="transmembrane region" description="Helical" evidence="1">
    <location>
        <begin position="54"/>
        <end position="85"/>
    </location>
</feature>
<comment type="caution">
    <text evidence="2">The sequence shown here is derived from an EMBL/GenBank/DDBJ whole genome shotgun (WGS) entry which is preliminary data.</text>
</comment>
<evidence type="ECO:0000313" key="2">
    <source>
        <dbReference type="EMBL" id="KKM84305.1"/>
    </source>
</evidence>
<keyword evidence="1" id="KW-0812">Transmembrane</keyword>
<proteinExistence type="predicted"/>
<evidence type="ECO:0000256" key="1">
    <source>
        <dbReference type="SAM" id="Phobius"/>
    </source>
</evidence>
<feature type="transmembrane region" description="Helical" evidence="1">
    <location>
        <begin position="140"/>
        <end position="168"/>
    </location>
</feature>
<feature type="transmembrane region" description="Helical" evidence="1">
    <location>
        <begin position="97"/>
        <end position="120"/>
    </location>
</feature>
<dbReference type="AlphaFoldDB" id="A0A0F9N6E8"/>
<accession>A0A0F9N6E8</accession>
<protein>
    <submittedName>
        <fullName evidence="2">Uncharacterized protein</fullName>
    </submittedName>
</protein>